<dbReference type="STRING" id="1196324.A374_09094"/>
<evidence type="ECO:0000313" key="1">
    <source>
        <dbReference type="EMBL" id="EIT85980.1"/>
    </source>
</evidence>
<proteinExistence type="predicted"/>
<reference evidence="1 2" key="1">
    <citation type="journal article" date="2012" name="J. Bacteriol.">
        <title>Genome of Bacillus macauensis ZFHKF-1, a Long-Chain-Forming Bacterium.</title>
        <authorList>
            <person name="Cai L."/>
            <person name="Zhang T."/>
        </authorList>
    </citation>
    <scope>NUCLEOTIDE SEQUENCE [LARGE SCALE GENOMIC DNA]</scope>
    <source>
        <strain evidence="1 2">ZFHKF-1</strain>
    </source>
</reference>
<dbReference type="Proteomes" id="UP000004080">
    <property type="component" value="Unassembled WGS sequence"/>
</dbReference>
<accession>I8UGI9</accession>
<evidence type="ECO:0000313" key="2">
    <source>
        <dbReference type="Proteomes" id="UP000004080"/>
    </source>
</evidence>
<name>I8UGI9_9BACL</name>
<gene>
    <name evidence="1" type="ORF">A374_09094</name>
</gene>
<sequence>MPIIQFNAFENDTRADIKFQSYFEIEKVISVCMIDEFDISNTLGVNALYEFMNDKHPFFYVFSVDDEIQYIYIKVDVK</sequence>
<comment type="caution">
    <text evidence="1">The sequence shown here is derived from an EMBL/GenBank/DDBJ whole genome shotgun (WGS) entry which is preliminary data.</text>
</comment>
<dbReference type="EMBL" id="AKKV01000024">
    <property type="protein sequence ID" value="EIT85980.1"/>
    <property type="molecule type" value="Genomic_DNA"/>
</dbReference>
<dbReference type="RefSeq" id="WP_007201912.1">
    <property type="nucleotide sequence ID" value="NZ_AKKV01000024.1"/>
</dbReference>
<dbReference type="AlphaFoldDB" id="I8UGI9"/>
<organism evidence="1 2">
    <name type="scientific">Fictibacillus macauensis ZFHKF-1</name>
    <dbReference type="NCBI Taxonomy" id="1196324"/>
    <lineage>
        <taxon>Bacteria</taxon>
        <taxon>Bacillati</taxon>
        <taxon>Bacillota</taxon>
        <taxon>Bacilli</taxon>
        <taxon>Bacillales</taxon>
        <taxon>Fictibacillaceae</taxon>
        <taxon>Fictibacillus</taxon>
    </lineage>
</organism>
<protein>
    <submittedName>
        <fullName evidence="1">Uncharacterized protein</fullName>
    </submittedName>
</protein>
<keyword evidence="2" id="KW-1185">Reference proteome</keyword>
<dbReference type="PATRIC" id="fig|1196324.3.peg.1862"/>